<dbReference type="AlphaFoldDB" id="A0A2N3KGF6"/>
<dbReference type="EMBL" id="NWTK01000018">
    <property type="protein sequence ID" value="PKR49657.1"/>
    <property type="molecule type" value="Genomic_DNA"/>
</dbReference>
<organism evidence="1 2">
    <name type="scientific">Thalassospira marina</name>
    <dbReference type="NCBI Taxonomy" id="2048283"/>
    <lineage>
        <taxon>Bacteria</taxon>
        <taxon>Pseudomonadati</taxon>
        <taxon>Pseudomonadota</taxon>
        <taxon>Alphaproteobacteria</taxon>
        <taxon>Rhodospirillales</taxon>
        <taxon>Thalassospiraceae</taxon>
        <taxon>Thalassospira</taxon>
    </lineage>
</organism>
<protein>
    <submittedName>
        <fullName evidence="1">Uncharacterized protein</fullName>
    </submittedName>
</protein>
<evidence type="ECO:0000313" key="1">
    <source>
        <dbReference type="EMBL" id="PKR49657.1"/>
    </source>
</evidence>
<reference evidence="1 2" key="1">
    <citation type="submission" date="2017-09" db="EMBL/GenBank/DDBJ databases">
        <title>Biodiversity and function of Thalassospira species in the particle-attached aromatic-hydrocarbon-degrading consortia from the surface seawater of the South China Sea.</title>
        <authorList>
            <person name="Dong C."/>
            <person name="Liu R."/>
            <person name="Shao Z."/>
        </authorList>
    </citation>
    <scope>NUCLEOTIDE SEQUENCE [LARGE SCALE GENOMIC DNA]</scope>
    <source>
        <strain evidence="1 2">CSC1P2</strain>
    </source>
</reference>
<accession>A0A2N3KGF6</accession>
<evidence type="ECO:0000313" key="2">
    <source>
        <dbReference type="Proteomes" id="UP000233597"/>
    </source>
</evidence>
<name>A0A2N3KGF6_9PROT</name>
<proteinExistence type="predicted"/>
<dbReference type="Proteomes" id="UP000233597">
    <property type="component" value="Unassembled WGS sequence"/>
</dbReference>
<sequence>MQLHSLAVKSITCKVKWLRTSGVWFVYEGTASLGDARNGRQLGHESTAFALIVAVQANCR</sequence>
<comment type="caution">
    <text evidence="1">The sequence shown here is derived from an EMBL/GenBank/DDBJ whole genome shotgun (WGS) entry which is preliminary data.</text>
</comment>
<gene>
    <name evidence="1" type="ORF">COO20_21740</name>
</gene>